<dbReference type="PATRIC" id="fig|465820.4.peg.3388"/>
<feature type="transmembrane region" description="Helical" evidence="1">
    <location>
        <begin position="114"/>
        <end position="132"/>
    </location>
</feature>
<proteinExistence type="predicted"/>
<comment type="caution">
    <text evidence="2">The sequence shown here is derived from an EMBL/GenBank/DDBJ whole genome shotgun (WGS) entry which is preliminary data.</text>
</comment>
<protein>
    <submittedName>
        <fullName evidence="2">Uncharacterized protein</fullName>
    </submittedName>
</protein>
<dbReference type="Proteomes" id="UP000072763">
    <property type="component" value="Unassembled WGS sequence"/>
</dbReference>
<dbReference type="STRING" id="465820.NS263_15035"/>
<dbReference type="EMBL" id="LDRC01000097">
    <property type="protein sequence ID" value="KTR48102.1"/>
    <property type="molecule type" value="Genomic_DNA"/>
</dbReference>
<keyword evidence="1" id="KW-0812">Transmembrane</keyword>
<feature type="transmembrane region" description="Helical" evidence="1">
    <location>
        <begin position="138"/>
        <end position="159"/>
    </location>
</feature>
<feature type="transmembrane region" description="Helical" evidence="1">
    <location>
        <begin position="44"/>
        <end position="64"/>
    </location>
</feature>
<evidence type="ECO:0000256" key="1">
    <source>
        <dbReference type="SAM" id="Phobius"/>
    </source>
</evidence>
<name>A0A147DMW9_9MICO</name>
<evidence type="ECO:0000313" key="2">
    <source>
        <dbReference type="EMBL" id="KTR48102.1"/>
    </source>
</evidence>
<dbReference type="RefSeq" id="WP_058750640.1">
    <property type="nucleotide sequence ID" value="NZ_LDRC01000097.1"/>
</dbReference>
<organism evidence="2 3">
    <name type="scientific">Curtobacterium oceanosedimentum</name>
    <dbReference type="NCBI Taxonomy" id="465820"/>
    <lineage>
        <taxon>Bacteria</taxon>
        <taxon>Bacillati</taxon>
        <taxon>Actinomycetota</taxon>
        <taxon>Actinomycetes</taxon>
        <taxon>Micrococcales</taxon>
        <taxon>Microbacteriaceae</taxon>
        <taxon>Curtobacterium</taxon>
    </lineage>
</organism>
<dbReference type="AlphaFoldDB" id="A0A147DMW9"/>
<feature type="transmembrane region" description="Helical" evidence="1">
    <location>
        <begin position="12"/>
        <end position="32"/>
    </location>
</feature>
<accession>A0A147DMW9</accession>
<dbReference type="OrthoDB" id="5022416at2"/>
<reference evidence="2 3" key="1">
    <citation type="journal article" date="2016" name="Front. Microbiol.">
        <title>Genomic Resource of Rice Seed Associated Bacteria.</title>
        <authorList>
            <person name="Midha S."/>
            <person name="Bansal K."/>
            <person name="Sharma S."/>
            <person name="Kumar N."/>
            <person name="Patil P.P."/>
            <person name="Chaudhry V."/>
            <person name="Patil P.B."/>
        </authorList>
    </citation>
    <scope>NUCLEOTIDE SEQUENCE [LARGE SCALE GENOMIC DNA]</scope>
    <source>
        <strain evidence="2 3">NS359</strain>
    </source>
</reference>
<gene>
    <name evidence="2" type="ORF">NS359_14810</name>
</gene>
<keyword evidence="1" id="KW-0472">Membrane</keyword>
<sequence>MRSPTHRSTVPATILTMVVTGLVFGVGWFVGLPLVEPELHGPQLAIGAVVGGLSFGVLFGGWLVRQRRAAGPASADRSFRRALRTGVLPPGVDTVAWRRSVEHRRAVTLRQQRYGPLVSGGGTVLYVALALTQDRLRWLAAAVFVGFLVAALVQTPRLLRTTSALLDELDRREPHPVT</sequence>
<evidence type="ECO:0000313" key="3">
    <source>
        <dbReference type="Proteomes" id="UP000072763"/>
    </source>
</evidence>
<keyword evidence="1" id="KW-1133">Transmembrane helix</keyword>